<organism evidence="2">
    <name type="scientific">uncultured Chloroflexota bacterium</name>
    <dbReference type="NCBI Taxonomy" id="166587"/>
    <lineage>
        <taxon>Bacteria</taxon>
        <taxon>Bacillati</taxon>
        <taxon>Chloroflexota</taxon>
        <taxon>environmental samples</taxon>
    </lineage>
</organism>
<accession>A0A6J4JXL8</accession>
<gene>
    <name evidence="2" type="ORF">AVDCRST_MAG77-4611</name>
</gene>
<feature type="non-terminal residue" evidence="2">
    <location>
        <position position="64"/>
    </location>
</feature>
<reference evidence="2" key="1">
    <citation type="submission" date="2020-02" db="EMBL/GenBank/DDBJ databases">
        <authorList>
            <person name="Meier V. D."/>
        </authorList>
    </citation>
    <scope>NUCLEOTIDE SEQUENCE</scope>
    <source>
        <strain evidence="2">AVDCRST_MAG77</strain>
    </source>
</reference>
<feature type="non-terminal residue" evidence="2">
    <location>
        <position position="1"/>
    </location>
</feature>
<feature type="region of interest" description="Disordered" evidence="1">
    <location>
        <begin position="1"/>
        <end position="64"/>
    </location>
</feature>
<proteinExistence type="predicted"/>
<dbReference type="EMBL" id="CADCTC010000246">
    <property type="protein sequence ID" value="CAA9290191.1"/>
    <property type="molecule type" value="Genomic_DNA"/>
</dbReference>
<evidence type="ECO:0000313" key="2">
    <source>
        <dbReference type="EMBL" id="CAA9290191.1"/>
    </source>
</evidence>
<sequence length="64" mass="7129">DAGRAQERRQGGCRPPERQAGDVDRDQPAGNEADERRTIRQGHRQADHRAGERALPAVRCAQDL</sequence>
<evidence type="ECO:0000256" key="1">
    <source>
        <dbReference type="SAM" id="MobiDB-lite"/>
    </source>
</evidence>
<protein>
    <submittedName>
        <fullName evidence="2">Uncharacterized protein</fullName>
    </submittedName>
</protein>
<feature type="compositionally biased region" description="Basic and acidic residues" evidence="1">
    <location>
        <begin position="1"/>
        <end position="52"/>
    </location>
</feature>
<dbReference type="AlphaFoldDB" id="A0A6J4JXL8"/>
<name>A0A6J4JXL8_9CHLR</name>